<proteinExistence type="predicted"/>
<dbReference type="SUPFAM" id="SSF75005">
    <property type="entry name" value="Arabinanase/levansucrase/invertase"/>
    <property type="match status" value="1"/>
</dbReference>
<keyword evidence="10" id="KW-1185">Reference proteome</keyword>
<dbReference type="InterPro" id="IPR023296">
    <property type="entry name" value="Glyco_hydro_beta-prop_sf"/>
</dbReference>
<dbReference type="Proteomes" id="UP000308760">
    <property type="component" value="Unassembled WGS sequence"/>
</dbReference>
<organism evidence="9 10">
    <name type="scientific">Glycomyces buryatensis</name>
    <dbReference type="NCBI Taxonomy" id="2570927"/>
    <lineage>
        <taxon>Bacteria</taxon>
        <taxon>Bacillati</taxon>
        <taxon>Actinomycetota</taxon>
        <taxon>Actinomycetes</taxon>
        <taxon>Glycomycetales</taxon>
        <taxon>Glycomycetaceae</taxon>
        <taxon>Glycomyces</taxon>
    </lineage>
</organism>
<dbReference type="GO" id="GO:0046556">
    <property type="term" value="F:alpha-L-arabinofuranosidase activity"/>
    <property type="evidence" value="ECO:0007669"/>
    <property type="project" value="UniProtKB-EC"/>
</dbReference>
<evidence type="ECO:0000256" key="4">
    <source>
        <dbReference type="ARBA" id="ARBA00022525"/>
    </source>
</evidence>
<feature type="signal peptide" evidence="8">
    <location>
        <begin position="1"/>
        <end position="27"/>
    </location>
</feature>
<name>A0A4S8QCT6_9ACTN</name>
<dbReference type="CDD" id="cd08987">
    <property type="entry name" value="GH62"/>
    <property type="match status" value="1"/>
</dbReference>
<keyword evidence="5 8" id="KW-0732">Signal</keyword>
<gene>
    <name evidence="9" type="ORF">FAB82_08060</name>
</gene>
<dbReference type="GO" id="GO:0046373">
    <property type="term" value="P:L-arabinose metabolic process"/>
    <property type="evidence" value="ECO:0007669"/>
    <property type="project" value="InterPro"/>
</dbReference>
<comment type="caution">
    <text evidence="9">The sequence shown here is derived from an EMBL/GenBank/DDBJ whole genome shotgun (WGS) entry which is preliminary data.</text>
</comment>
<dbReference type="PANTHER" id="PTHR40631:SF2">
    <property type="entry name" value="ALPHA-L-ARABINOFURANOSIDASE"/>
    <property type="match status" value="1"/>
</dbReference>
<evidence type="ECO:0000256" key="3">
    <source>
        <dbReference type="ARBA" id="ARBA00012670"/>
    </source>
</evidence>
<keyword evidence="6 9" id="KW-0378">Hydrolase</keyword>
<evidence type="ECO:0000256" key="1">
    <source>
        <dbReference type="ARBA" id="ARBA00001462"/>
    </source>
</evidence>
<feature type="chain" id="PRO_5038929950" description="non-reducing end alpha-L-arabinofuranosidase" evidence="8">
    <location>
        <begin position="28"/>
        <end position="367"/>
    </location>
</feature>
<evidence type="ECO:0000313" key="10">
    <source>
        <dbReference type="Proteomes" id="UP000308760"/>
    </source>
</evidence>
<dbReference type="AlphaFoldDB" id="A0A4S8QCT6"/>
<dbReference type="OrthoDB" id="9802600at2"/>
<evidence type="ECO:0000256" key="8">
    <source>
        <dbReference type="SAM" id="SignalP"/>
    </source>
</evidence>
<evidence type="ECO:0000256" key="6">
    <source>
        <dbReference type="ARBA" id="ARBA00022801"/>
    </source>
</evidence>
<comment type="subcellular location">
    <subcellularLocation>
        <location evidence="2">Secreted</location>
    </subcellularLocation>
</comment>
<reference evidence="9 10" key="2">
    <citation type="submission" date="2019-05" db="EMBL/GenBank/DDBJ databases">
        <title>Glycomyces buryatensis sp. nov.</title>
        <authorList>
            <person name="Nikitina E."/>
        </authorList>
    </citation>
    <scope>NUCLEOTIDE SEQUENCE [LARGE SCALE GENOMIC DNA]</scope>
    <source>
        <strain evidence="9 10">18</strain>
    </source>
</reference>
<comment type="catalytic activity">
    <reaction evidence="1">
        <text>Hydrolysis of terminal non-reducing alpha-L-arabinofuranoside residues in alpha-L-arabinosides.</text>
        <dbReference type="EC" id="3.2.1.55"/>
    </reaction>
</comment>
<dbReference type="GO" id="GO:0005576">
    <property type="term" value="C:extracellular region"/>
    <property type="evidence" value="ECO:0007669"/>
    <property type="project" value="UniProtKB-SubCell"/>
</dbReference>
<evidence type="ECO:0000256" key="5">
    <source>
        <dbReference type="ARBA" id="ARBA00022729"/>
    </source>
</evidence>
<dbReference type="Pfam" id="PF03664">
    <property type="entry name" value="Glyco_hydro_62"/>
    <property type="match status" value="1"/>
</dbReference>
<accession>A0A4S8QCT6</accession>
<dbReference type="InterPro" id="IPR005193">
    <property type="entry name" value="GH62_arabinosidase"/>
</dbReference>
<protein>
    <recommendedName>
        <fullName evidence="3">non-reducing end alpha-L-arabinofuranosidase</fullName>
        <ecNumber evidence="3">3.2.1.55</ecNumber>
    </recommendedName>
</protein>
<dbReference type="EMBL" id="STGY01000029">
    <property type="protein sequence ID" value="THV42178.1"/>
    <property type="molecule type" value="Genomic_DNA"/>
</dbReference>
<evidence type="ECO:0000256" key="7">
    <source>
        <dbReference type="ARBA" id="ARBA00023295"/>
    </source>
</evidence>
<keyword evidence="7" id="KW-0326">Glycosidase</keyword>
<dbReference type="EC" id="3.2.1.55" evidence="3"/>
<evidence type="ECO:0000313" key="9">
    <source>
        <dbReference type="EMBL" id="THV42178.1"/>
    </source>
</evidence>
<dbReference type="Gene3D" id="2.115.10.20">
    <property type="entry name" value="Glycosyl hydrolase domain, family 43"/>
    <property type="match status" value="1"/>
</dbReference>
<keyword evidence="4" id="KW-0964">Secreted</keyword>
<dbReference type="PANTHER" id="PTHR40631">
    <property type="entry name" value="ALPHA-L-ARABINOFURANOSIDASE AXHA-2-RELATED"/>
    <property type="match status" value="1"/>
</dbReference>
<sequence length="367" mass="40346">MKQPLRLRTRLAVLATALVAAFAAVFAAATFNAAAESSSDPVQVEQLPSSFEWSSSGELMGPKPDAAHPNIAGLKDPSVVFHDGRWHVFASIASSAGYNMVYINFTDWSEAASAPHYFLDQSGIGTGYRAAPEVFFFEPEGLWYLVYQDGNAAYSTNPDINDPAGWTAPQHFYPGMPQIIEDNIGDGYWVDMWVTCDDVDCHLFSSDDNGHLYRSETTVGEFPNGMSEPVIAMEEADKYALWEAANVYKLQGTDEYLLLVEAFGTVGRYFRSWTSTDIAGPYTPLADSHENPFASAANVSFPDGVWTEDISHGEMIRAGIDQKLEIKPCEMQYLYQGMDPNAGGDYNSLPWRLGLLTQTNAPCASDE</sequence>
<evidence type="ECO:0000256" key="2">
    <source>
        <dbReference type="ARBA" id="ARBA00004613"/>
    </source>
</evidence>
<reference evidence="10" key="1">
    <citation type="submission" date="2019-04" db="EMBL/GenBank/DDBJ databases">
        <title>Nocardioides xinjiangensis sp. nov.</title>
        <authorList>
            <person name="Liu S."/>
        </authorList>
    </citation>
    <scope>NUCLEOTIDE SEQUENCE [LARGE SCALE GENOMIC DNA]</scope>
    <source>
        <strain evidence="10">18</strain>
    </source>
</reference>